<dbReference type="PANTHER" id="PTHR24408:SF34">
    <property type="entry name" value="ZINC FINGER PROTEIN 672-RELATED"/>
    <property type="match status" value="1"/>
</dbReference>
<name>A0A9Q1E5W7_SYNKA</name>
<feature type="domain" description="C2H2-type" evidence="7">
    <location>
        <begin position="749"/>
        <end position="778"/>
    </location>
</feature>
<feature type="compositionally biased region" description="Polar residues" evidence="6">
    <location>
        <begin position="129"/>
        <end position="160"/>
    </location>
</feature>
<feature type="domain" description="C2H2-type" evidence="7">
    <location>
        <begin position="699"/>
        <end position="727"/>
    </location>
</feature>
<keyword evidence="3 5" id="KW-0863">Zinc-finger</keyword>
<sequence length="1030" mass="112051">MLGLQNTRTGGDLSTRTYRCVACAATFTGLSALLVHQASHANDSNPLNKLQPPPSSPGVSCNHCSIVFDSKELLNQHRCGAFPIPSPSFICECGEPFQNHGALLDHKRLHSHGSDLQVQNCSLEENKLETNGTLSSPPDQTNPSSSQGFNPVSGSDSGPSDLQLIPLLTGPVTAPENERREDSSLQLIPVSVSQPVVFSALPAITAPQDQPSPFGGNVMGPFLPSNVPTSSSSLPLLPLFQPRGLQQPTKTLKKMLFSEFMKRLPPAQISWNHSKGNISPRTAVSPVAGVDASPASSPGASVRRLRTMLAKSAAKRKAVSQASAILNLISSSKPHVKTASCVVNLTRTFLPVVALVTRQKLLGSGKEGVEGRHQCGRCRRIFQDVDSLIQHHAVHRKERINGCHSCGRLLIGRLAVPENHLCPQNSVQSPQDIFSVGDLLSSPLSTQAHSSQQGSVMANPLQITTPIPSAKKNYHCFLCDNNYTRLYGLKHHKCHGVTTILAAAASNKKDGVHSTELGMRMDGEHEVAGDELSLMHKSVGVGTTVPHGIKLEAFDVGSATRMMSPQAKSQVGIRRGSPKTSFHLKTAEQTLSKMPLAQTEGRCAFPAQSVAPVLQGNLEEDQRECAVASGDAQMEKGKGKWTIPIDDSEIDQLIEAEGADEEEEGDGDVMQSLIENSNDSTQNQSSPQNQPFQGGRNGFTCSHCGRSYTRHFTLRQHQKNCHLGARPTMQQNMRKALKVSKPWGVKQSFDCLQCGRSFSYRDTLVLHQKNCQRRNSRGNGNGGQTGPKKRNSMQLGQGHLGSQARLFVLPPSAQVKGIKGPENKKQATGGDWGIMSLPSVLPRKVTCECGEGFTCPRLLFEHLQLHAQESYICPHCGENLSSWPVFEAHLRKHQRVVCQKCNQTFSHRGSLVRHQRENRCPGGGSSTTEKKHCCPRCKLELPNALGLKLHMQSTSCKPHKRIPCPVCTRTFGGVEGLQRHLMAHSHPNAFRCQLCQRSYPSLTSLKDHRRKVHRTEKKSSGQGRVGGVSV</sequence>
<evidence type="ECO:0000256" key="2">
    <source>
        <dbReference type="ARBA" id="ARBA00022737"/>
    </source>
</evidence>
<dbReference type="EMBL" id="JAINUF010000024">
    <property type="protein sequence ID" value="KAJ8332832.1"/>
    <property type="molecule type" value="Genomic_DNA"/>
</dbReference>
<evidence type="ECO:0000313" key="8">
    <source>
        <dbReference type="EMBL" id="KAJ8332832.1"/>
    </source>
</evidence>
<dbReference type="Pfam" id="PF00096">
    <property type="entry name" value="zf-C2H2"/>
    <property type="match status" value="4"/>
</dbReference>
<dbReference type="AlphaFoldDB" id="A0A9Q1E5W7"/>
<dbReference type="PANTHER" id="PTHR24408">
    <property type="entry name" value="ZINC FINGER PROTEIN"/>
    <property type="match status" value="1"/>
</dbReference>
<proteinExistence type="predicted"/>
<feature type="domain" description="C2H2-type" evidence="7">
    <location>
        <begin position="373"/>
        <end position="400"/>
    </location>
</feature>
<feature type="domain" description="C2H2-type" evidence="7">
    <location>
        <begin position="990"/>
        <end position="1018"/>
    </location>
</feature>
<dbReference type="PROSITE" id="PS50157">
    <property type="entry name" value="ZINC_FINGER_C2H2_2"/>
    <property type="match status" value="7"/>
</dbReference>
<dbReference type="GO" id="GO:0008270">
    <property type="term" value="F:zinc ion binding"/>
    <property type="evidence" value="ECO:0007669"/>
    <property type="project" value="UniProtKB-KW"/>
</dbReference>
<dbReference type="OrthoDB" id="8667566at2759"/>
<evidence type="ECO:0000256" key="3">
    <source>
        <dbReference type="ARBA" id="ARBA00022771"/>
    </source>
</evidence>
<evidence type="ECO:0000256" key="4">
    <source>
        <dbReference type="ARBA" id="ARBA00022833"/>
    </source>
</evidence>
<feature type="region of interest" description="Disordered" evidence="6">
    <location>
        <begin position="771"/>
        <end position="795"/>
    </location>
</feature>
<dbReference type="PROSITE" id="PS00028">
    <property type="entry name" value="ZINC_FINGER_C2H2_1"/>
    <property type="match status" value="5"/>
</dbReference>
<evidence type="ECO:0000259" key="7">
    <source>
        <dbReference type="PROSITE" id="PS50157"/>
    </source>
</evidence>
<keyword evidence="1" id="KW-0479">Metal-binding</keyword>
<evidence type="ECO:0000256" key="6">
    <source>
        <dbReference type="SAM" id="MobiDB-lite"/>
    </source>
</evidence>
<dbReference type="Proteomes" id="UP001152622">
    <property type="component" value="Chromosome 24"/>
</dbReference>
<keyword evidence="4" id="KW-0862">Zinc</keyword>
<protein>
    <recommendedName>
        <fullName evidence="7">C2H2-type domain-containing protein</fullName>
    </recommendedName>
</protein>
<dbReference type="SMART" id="SM00355">
    <property type="entry name" value="ZnF_C2H2"/>
    <property type="match status" value="12"/>
</dbReference>
<organism evidence="8 9">
    <name type="scientific">Synaphobranchus kaupii</name>
    <name type="common">Kaup's arrowtooth eel</name>
    <dbReference type="NCBI Taxonomy" id="118154"/>
    <lineage>
        <taxon>Eukaryota</taxon>
        <taxon>Metazoa</taxon>
        <taxon>Chordata</taxon>
        <taxon>Craniata</taxon>
        <taxon>Vertebrata</taxon>
        <taxon>Euteleostomi</taxon>
        <taxon>Actinopterygii</taxon>
        <taxon>Neopterygii</taxon>
        <taxon>Teleostei</taxon>
        <taxon>Anguilliformes</taxon>
        <taxon>Synaphobranchidae</taxon>
        <taxon>Synaphobranchus</taxon>
    </lineage>
</organism>
<dbReference type="GO" id="GO:0000981">
    <property type="term" value="F:DNA-binding transcription factor activity, RNA polymerase II-specific"/>
    <property type="evidence" value="ECO:0007669"/>
    <property type="project" value="TreeGrafter"/>
</dbReference>
<gene>
    <name evidence="8" type="ORF">SKAU_G00417280</name>
</gene>
<dbReference type="Gene3D" id="3.30.160.60">
    <property type="entry name" value="Classic Zinc Finger"/>
    <property type="match status" value="4"/>
</dbReference>
<accession>A0A9Q1E5W7</accession>
<dbReference type="GO" id="GO:0043565">
    <property type="term" value="F:sequence-specific DNA binding"/>
    <property type="evidence" value="ECO:0007669"/>
    <property type="project" value="TreeGrafter"/>
</dbReference>
<dbReference type="InterPro" id="IPR013087">
    <property type="entry name" value="Znf_C2H2_type"/>
</dbReference>
<comment type="caution">
    <text evidence="8">The sequence shown here is derived from an EMBL/GenBank/DDBJ whole genome shotgun (WGS) entry which is preliminary data.</text>
</comment>
<dbReference type="GO" id="GO:0005634">
    <property type="term" value="C:nucleus"/>
    <property type="evidence" value="ECO:0007669"/>
    <property type="project" value="TreeGrafter"/>
</dbReference>
<feature type="region of interest" description="Disordered" evidence="6">
    <location>
        <begin position="129"/>
        <end position="166"/>
    </location>
</feature>
<keyword evidence="9" id="KW-1185">Reference proteome</keyword>
<reference evidence="8" key="1">
    <citation type="journal article" date="2023" name="Science">
        <title>Genome structures resolve the early diversification of teleost fishes.</title>
        <authorList>
            <person name="Parey E."/>
            <person name="Louis A."/>
            <person name="Montfort J."/>
            <person name="Bouchez O."/>
            <person name="Roques C."/>
            <person name="Iampietro C."/>
            <person name="Lluch J."/>
            <person name="Castinel A."/>
            <person name="Donnadieu C."/>
            <person name="Desvignes T."/>
            <person name="Floi Bucao C."/>
            <person name="Jouanno E."/>
            <person name="Wen M."/>
            <person name="Mejri S."/>
            <person name="Dirks R."/>
            <person name="Jansen H."/>
            <person name="Henkel C."/>
            <person name="Chen W.J."/>
            <person name="Zahm M."/>
            <person name="Cabau C."/>
            <person name="Klopp C."/>
            <person name="Thompson A.W."/>
            <person name="Robinson-Rechavi M."/>
            <person name="Braasch I."/>
            <person name="Lecointre G."/>
            <person name="Bobe J."/>
            <person name="Postlethwait J.H."/>
            <person name="Berthelot C."/>
            <person name="Roest Crollius H."/>
            <person name="Guiguen Y."/>
        </authorList>
    </citation>
    <scope>NUCLEOTIDE SEQUENCE</scope>
    <source>
        <strain evidence="8">WJC10195</strain>
    </source>
</reference>
<evidence type="ECO:0000256" key="5">
    <source>
        <dbReference type="PROSITE-ProRule" id="PRU00042"/>
    </source>
</evidence>
<feature type="domain" description="C2H2-type" evidence="7">
    <location>
        <begin position="962"/>
        <end position="989"/>
    </location>
</feature>
<feature type="compositionally biased region" description="Basic residues" evidence="6">
    <location>
        <begin position="1007"/>
        <end position="1016"/>
    </location>
</feature>
<keyword evidence="2" id="KW-0677">Repeat</keyword>
<dbReference type="SUPFAM" id="SSF57667">
    <property type="entry name" value="beta-beta-alpha zinc fingers"/>
    <property type="match status" value="3"/>
</dbReference>
<feature type="region of interest" description="Disordered" evidence="6">
    <location>
        <begin position="1006"/>
        <end position="1030"/>
    </location>
</feature>
<dbReference type="InterPro" id="IPR036236">
    <property type="entry name" value="Znf_C2H2_sf"/>
</dbReference>
<feature type="domain" description="C2H2-type" evidence="7">
    <location>
        <begin position="896"/>
        <end position="931"/>
    </location>
</feature>
<evidence type="ECO:0000256" key="1">
    <source>
        <dbReference type="ARBA" id="ARBA00022723"/>
    </source>
</evidence>
<feature type="domain" description="C2H2-type" evidence="7">
    <location>
        <begin position="18"/>
        <end position="45"/>
    </location>
</feature>
<evidence type="ECO:0000313" key="9">
    <source>
        <dbReference type="Proteomes" id="UP001152622"/>
    </source>
</evidence>